<dbReference type="RefSeq" id="WP_115810242.1">
    <property type="nucleotide sequence ID" value="NZ_QREI01000004.1"/>
</dbReference>
<dbReference type="AlphaFoldDB" id="A0A3D9MX69"/>
<evidence type="ECO:0000313" key="5">
    <source>
        <dbReference type="Proteomes" id="UP000256919"/>
    </source>
</evidence>
<dbReference type="Pfam" id="PF18962">
    <property type="entry name" value="Por_Secre_tail"/>
    <property type="match status" value="1"/>
</dbReference>
<dbReference type="InterPro" id="IPR026444">
    <property type="entry name" value="Secre_tail"/>
</dbReference>
<name>A0A3D9MX69_9FLAO</name>
<dbReference type="NCBIfam" id="TIGR04183">
    <property type="entry name" value="Por_Secre_tail"/>
    <property type="match status" value="1"/>
</dbReference>
<comment type="caution">
    <text evidence="4">The sequence shown here is derived from an EMBL/GenBank/DDBJ whole genome shotgun (WGS) entry which is preliminary data.</text>
</comment>
<evidence type="ECO:0000256" key="2">
    <source>
        <dbReference type="SAM" id="SignalP"/>
    </source>
</evidence>
<evidence type="ECO:0000256" key="1">
    <source>
        <dbReference type="ARBA" id="ARBA00022729"/>
    </source>
</evidence>
<keyword evidence="5" id="KW-1185">Reference proteome</keyword>
<evidence type="ECO:0000259" key="3">
    <source>
        <dbReference type="Pfam" id="PF18962"/>
    </source>
</evidence>
<feature type="signal peptide" evidence="2">
    <location>
        <begin position="1"/>
        <end position="17"/>
    </location>
</feature>
<dbReference type="OrthoDB" id="866189at2"/>
<reference evidence="4 5" key="1">
    <citation type="submission" date="2018-07" db="EMBL/GenBank/DDBJ databases">
        <title>Genomic Encyclopedia of Type Strains, Phase III (KMG-III): the genomes of soil and plant-associated and newly described type strains.</title>
        <authorList>
            <person name="Whitman W."/>
        </authorList>
    </citation>
    <scope>NUCLEOTIDE SEQUENCE [LARGE SCALE GENOMIC DNA]</scope>
    <source>
        <strain evidence="4 5">CECT 7948</strain>
    </source>
</reference>
<feature type="domain" description="Secretion system C-terminal sorting" evidence="3">
    <location>
        <begin position="256"/>
        <end position="321"/>
    </location>
</feature>
<gene>
    <name evidence="4" type="ORF">DFQ09_104294</name>
</gene>
<dbReference type="Proteomes" id="UP000256919">
    <property type="component" value="Unassembled WGS sequence"/>
</dbReference>
<dbReference type="EMBL" id="QREI01000004">
    <property type="protein sequence ID" value="REE24522.1"/>
    <property type="molecule type" value="Genomic_DNA"/>
</dbReference>
<evidence type="ECO:0000313" key="4">
    <source>
        <dbReference type="EMBL" id="REE24522.1"/>
    </source>
</evidence>
<feature type="chain" id="PRO_5017639023" evidence="2">
    <location>
        <begin position="18"/>
        <end position="324"/>
    </location>
</feature>
<organism evidence="4 5">
    <name type="scientific">Winogradskyella pacifica</name>
    <dbReference type="NCBI Taxonomy" id="664642"/>
    <lineage>
        <taxon>Bacteria</taxon>
        <taxon>Pseudomonadati</taxon>
        <taxon>Bacteroidota</taxon>
        <taxon>Flavobacteriia</taxon>
        <taxon>Flavobacteriales</taxon>
        <taxon>Flavobacteriaceae</taxon>
        <taxon>Winogradskyella</taxon>
    </lineage>
</organism>
<keyword evidence="1 2" id="KW-0732">Signal</keyword>
<proteinExistence type="predicted"/>
<sequence length="324" mass="35043">MIKTVLLFLCSSFVLQAQSYAPAAGEPGSTAISADSPVFVAWATGIELQRGHVDISNPTFEHEDSNYATYGTAEDALGSATNSVVSLGDAGEATLTFETPITDGDGFDFAVFENSFSATFLELAFVEVSSDGVNYFRFPSHSETQTETQIDGFGTIDPTYINNLAGKYKGLFGTPFDLSDLEEDALLDKNNITHIKIIDVVGSIDPAYARYDSFGNAINDPFTTPFYSGGFDLDGIGVINQQVLGVDDENLDTIAIYPNPASNKFYIKTVEEVNVSIYNMLGKLVISEKVNANNTIEIASLKSGVYLVRIASHGKISQHRLIKE</sequence>
<protein>
    <submittedName>
        <fullName evidence="4">Putative secreted protein (Por secretion system target)</fullName>
    </submittedName>
</protein>
<accession>A0A3D9MX69</accession>